<feature type="non-terminal residue" evidence="2">
    <location>
        <position position="354"/>
    </location>
</feature>
<name>A0A6A5YWU6_9PLEO</name>
<gene>
    <name evidence="2" type="ORF">BDV96DRAFT_480627</name>
</gene>
<dbReference type="Proteomes" id="UP000799770">
    <property type="component" value="Unassembled WGS sequence"/>
</dbReference>
<reference evidence="2" key="1">
    <citation type="journal article" date="2020" name="Stud. Mycol.">
        <title>101 Dothideomycetes genomes: a test case for predicting lifestyles and emergence of pathogens.</title>
        <authorList>
            <person name="Haridas S."/>
            <person name="Albert R."/>
            <person name="Binder M."/>
            <person name="Bloem J."/>
            <person name="Labutti K."/>
            <person name="Salamov A."/>
            <person name="Andreopoulos B."/>
            <person name="Baker S."/>
            <person name="Barry K."/>
            <person name="Bills G."/>
            <person name="Bluhm B."/>
            <person name="Cannon C."/>
            <person name="Castanera R."/>
            <person name="Culley D."/>
            <person name="Daum C."/>
            <person name="Ezra D."/>
            <person name="Gonzalez J."/>
            <person name="Henrissat B."/>
            <person name="Kuo A."/>
            <person name="Liang C."/>
            <person name="Lipzen A."/>
            <person name="Lutzoni F."/>
            <person name="Magnuson J."/>
            <person name="Mondo S."/>
            <person name="Nolan M."/>
            <person name="Ohm R."/>
            <person name="Pangilinan J."/>
            <person name="Park H.-J."/>
            <person name="Ramirez L."/>
            <person name="Alfaro M."/>
            <person name="Sun H."/>
            <person name="Tritt A."/>
            <person name="Yoshinaga Y."/>
            <person name="Zwiers L.-H."/>
            <person name="Turgeon B."/>
            <person name="Goodwin S."/>
            <person name="Spatafora J."/>
            <person name="Crous P."/>
            <person name="Grigoriev I."/>
        </authorList>
    </citation>
    <scope>NUCLEOTIDE SEQUENCE</scope>
    <source>
        <strain evidence="2">CBS 627.86</strain>
    </source>
</reference>
<dbReference type="Pfam" id="PF04749">
    <property type="entry name" value="PLAC8"/>
    <property type="match status" value="1"/>
</dbReference>
<feature type="compositionally biased region" description="Polar residues" evidence="1">
    <location>
        <begin position="14"/>
        <end position="28"/>
    </location>
</feature>
<dbReference type="NCBIfam" id="TIGR01571">
    <property type="entry name" value="A_thal_Cys_rich"/>
    <property type="match status" value="1"/>
</dbReference>
<organism evidence="2 3">
    <name type="scientific">Lophiotrema nucula</name>
    <dbReference type="NCBI Taxonomy" id="690887"/>
    <lineage>
        <taxon>Eukaryota</taxon>
        <taxon>Fungi</taxon>
        <taxon>Dikarya</taxon>
        <taxon>Ascomycota</taxon>
        <taxon>Pezizomycotina</taxon>
        <taxon>Dothideomycetes</taxon>
        <taxon>Pleosporomycetidae</taxon>
        <taxon>Pleosporales</taxon>
        <taxon>Lophiotremataceae</taxon>
        <taxon>Lophiotrema</taxon>
    </lineage>
</organism>
<feature type="region of interest" description="Disordered" evidence="1">
    <location>
        <begin position="325"/>
        <end position="354"/>
    </location>
</feature>
<dbReference type="EMBL" id="ML977334">
    <property type="protein sequence ID" value="KAF2111592.1"/>
    <property type="molecule type" value="Genomic_DNA"/>
</dbReference>
<evidence type="ECO:0000313" key="3">
    <source>
        <dbReference type="Proteomes" id="UP000799770"/>
    </source>
</evidence>
<dbReference type="InterPro" id="IPR006461">
    <property type="entry name" value="PLAC_motif_containing"/>
</dbReference>
<dbReference type="AlphaFoldDB" id="A0A6A5YWU6"/>
<protein>
    <submittedName>
        <fullName evidence="2">PLAC8 family-domain-containing protein</fullName>
    </submittedName>
</protein>
<feature type="region of interest" description="Disordered" evidence="1">
    <location>
        <begin position="108"/>
        <end position="186"/>
    </location>
</feature>
<feature type="region of interest" description="Disordered" evidence="1">
    <location>
        <begin position="1"/>
        <end position="67"/>
    </location>
</feature>
<sequence length="354" mass="39122">SYAQTPVELRAPNYYTSNEPLPQSQRPTTPIDPRPQSIYIPQSPSQPQPQPPTYQAWPTDEKSPVSPVSPHNYINPAIVSSVSPVAPQRNHSRQLSTLSPINTNVGLYNRPPLPATPHSHKSQASPLPQKTPITPISPVAIKKDPDYPPMTATSRKSFPVPEPYSPHGFSSTTPRQPIFSPDAATGPNGLDFALHQPGQITHPNMDMSPKGASHEWKHSLCECSGDVGTCVTGLFCPCILYGRTSYRLSQKADKKDPTDMLGYSATNGHCMLMGISCGLWWLFPMIQRTRLRHLYKLTGNFSSDLVKSCCCCCCVAIQNEREVKDREESSRRWAGPASSEVYKAPPQMSYTPQR</sequence>
<feature type="compositionally biased region" description="Polar residues" evidence="1">
    <location>
        <begin position="122"/>
        <end position="134"/>
    </location>
</feature>
<evidence type="ECO:0000313" key="2">
    <source>
        <dbReference type="EMBL" id="KAF2111592.1"/>
    </source>
</evidence>
<evidence type="ECO:0000256" key="1">
    <source>
        <dbReference type="SAM" id="MobiDB-lite"/>
    </source>
</evidence>
<dbReference type="OrthoDB" id="1045822at2759"/>
<feature type="non-terminal residue" evidence="2">
    <location>
        <position position="1"/>
    </location>
</feature>
<proteinExistence type="predicted"/>
<keyword evidence="3" id="KW-1185">Reference proteome</keyword>
<dbReference type="PANTHER" id="PTHR15907">
    <property type="entry name" value="DUF614 FAMILY PROTEIN-RELATED"/>
    <property type="match status" value="1"/>
</dbReference>
<accession>A0A6A5YWU6</accession>